<dbReference type="RefSeq" id="WP_125056889.1">
    <property type="nucleotide sequence ID" value="NZ_BHZD01000001.1"/>
</dbReference>
<gene>
    <name evidence="1" type="ORF">GKJPGBOP_06308</name>
</gene>
<evidence type="ECO:0008006" key="3">
    <source>
        <dbReference type="Google" id="ProtNLM"/>
    </source>
</evidence>
<dbReference type="SUPFAM" id="SSF55729">
    <property type="entry name" value="Acyl-CoA N-acyltransferases (Nat)"/>
    <property type="match status" value="1"/>
</dbReference>
<dbReference type="EMBL" id="BHZD01000001">
    <property type="protein sequence ID" value="GCD46558.1"/>
    <property type="molecule type" value="Genomic_DNA"/>
</dbReference>
<name>A0A401WB48_STREY</name>
<dbReference type="Gene3D" id="3.40.630.30">
    <property type="match status" value="1"/>
</dbReference>
<evidence type="ECO:0000313" key="1">
    <source>
        <dbReference type="EMBL" id="GCD46558.1"/>
    </source>
</evidence>
<dbReference type="InterPro" id="IPR016181">
    <property type="entry name" value="Acyl_CoA_acyltransferase"/>
</dbReference>
<dbReference type="AlphaFoldDB" id="A0A401WB48"/>
<sequence>MSHPPFVPADFVVPRELTTGRFRLEPLTPDHNAADHAAWTASITHIRATPGYTGRGWPPEAGMPLEENFGDLRRHAQDFERRTGFTYSVIGIPDGEVVGCVYIYPAPDGHGGTGTEPDEVSDAVPDATVRSWVRADRAELDLPLYEAVRDWLAADWPFRTVAYAARQA</sequence>
<reference evidence="1 2" key="1">
    <citation type="submission" date="2018-11" db="EMBL/GenBank/DDBJ databases">
        <title>Whole genome sequence of Streptomyces paromomycinus NBRC 15454(T).</title>
        <authorList>
            <person name="Komaki H."/>
            <person name="Tamura T."/>
        </authorList>
    </citation>
    <scope>NUCLEOTIDE SEQUENCE [LARGE SCALE GENOMIC DNA]</scope>
    <source>
        <strain evidence="1 2">NBRC 15454</strain>
    </source>
</reference>
<keyword evidence="2" id="KW-1185">Reference proteome</keyword>
<proteinExistence type="predicted"/>
<accession>A0A401WB48</accession>
<comment type="caution">
    <text evidence="1">The sequence shown here is derived from an EMBL/GenBank/DDBJ whole genome shotgun (WGS) entry which is preliminary data.</text>
</comment>
<organism evidence="1 2">
    <name type="scientific">Streptomyces paromomycinus</name>
    <name type="common">Streptomyces rimosus subsp. paromomycinus</name>
    <dbReference type="NCBI Taxonomy" id="92743"/>
    <lineage>
        <taxon>Bacteria</taxon>
        <taxon>Bacillati</taxon>
        <taxon>Actinomycetota</taxon>
        <taxon>Actinomycetes</taxon>
        <taxon>Kitasatosporales</taxon>
        <taxon>Streptomycetaceae</taxon>
        <taxon>Streptomyces</taxon>
    </lineage>
</organism>
<dbReference type="Proteomes" id="UP000286746">
    <property type="component" value="Unassembled WGS sequence"/>
</dbReference>
<protein>
    <recommendedName>
        <fullName evidence="3">N-acetyltransferase</fullName>
    </recommendedName>
</protein>
<evidence type="ECO:0000313" key="2">
    <source>
        <dbReference type="Proteomes" id="UP000286746"/>
    </source>
</evidence>